<keyword evidence="6" id="KW-1185">Reference proteome</keyword>
<dbReference type="InterPro" id="IPR036844">
    <property type="entry name" value="Hint_dom_sf"/>
</dbReference>
<dbReference type="InterPro" id="IPR001343">
    <property type="entry name" value="Hemolysn_Ca-bd"/>
</dbReference>
<dbReference type="InterPro" id="IPR028992">
    <property type="entry name" value="Hedgehog/Intein_dom"/>
</dbReference>
<proteinExistence type="predicted"/>
<feature type="region of interest" description="Disordered" evidence="3">
    <location>
        <begin position="1"/>
        <end position="34"/>
    </location>
</feature>
<dbReference type="InterPro" id="IPR006141">
    <property type="entry name" value="Intein_N"/>
</dbReference>
<sequence length="444" mass="46971">MGTGGDDLIDTSYDGDPDGDFVDAGDNIFPGNDPDDDIIYGYDGDDTIQGGNGEDTIYGGDGSDSIEGGDNHDIIYGDNETPDASALPDLGYPGLYPADSDPDNNRDYILGGDGADTIYGADDDDTLYGDAGNDYLDGQIDDDVLSGGNDDDTLIGGAGNDTLTGGSGIDVIDGGADRDVIYGINPGEHVSGGSAGDDWDTLHLTGGNSRVGTTTVDSDGNGFDGTIEYLDTDGNVIGTSTFENIEEIVPCFTPGTVIATPQGARLVQDLKVGDKVITRDNGIQEIRWVGAKQLTGVELARNPHLKPILIKAGSLGNGLPERDMMVSPNHRMLVNNDKAALFFEEREVLAAAKHLVGMEGIHNVNVMGTTYIHFMFDRHEVVLSDGAWTESFQPGDYTLNGIGDEQRQEILELFPELATAAGINGYQAARRSLKGYEARLLVNG</sequence>
<dbReference type="PANTHER" id="PTHR38340">
    <property type="entry name" value="S-LAYER PROTEIN"/>
    <property type="match status" value="1"/>
</dbReference>
<protein>
    <submittedName>
        <fullName evidence="5">Hemolysin-type calcium-binding repeat-containing protein</fullName>
    </submittedName>
</protein>
<dbReference type="PROSITE" id="PS00330">
    <property type="entry name" value="HEMOLYSIN_CALCIUM"/>
    <property type="match status" value="5"/>
</dbReference>
<feature type="domain" description="Hedgehog/Intein (Hint)" evidence="4">
    <location>
        <begin position="250"/>
        <end position="396"/>
    </location>
</feature>
<dbReference type="InterPro" id="IPR018511">
    <property type="entry name" value="Hemolysin-typ_Ca-bd_CS"/>
</dbReference>
<dbReference type="GO" id="GO:0016539">
    <property type="term" value="P:intein-mediated protein splicing"/>
    <property type="evidence" value="ECO:0007669"/>
    <property type="project" value="InterPro"/>
</dbReference>
<dbReference type="EMBL" id="FXTO01000039">
    <property type="protein sequence ID" value="SMO97842.1"/>
    <property type="molecule type" value="Genomic_DNA"/>
</dbReference>
<name>A0A521FNV4_9RHOB</name>
<dbReference type="PRINTS" id="PR00313">
    <property type="entry name" value="CABNDNGRPT"/>
</dbReference>
<dbReference type="Gene3D" id="2.150.10.10">
    <property type="entry name" value="Serralysin-like metalloprotease, C-terminal"/>
    <property type="match status" value="2"/>
</dbReference>
<reference evidence="5 6" key="1">
    <citation type="submission" date="2017-05" db="EMBL/GenBank/DDBJ databases">
        <authorList>
            <person name="Varghese N."/>
            <person name="Submissions S."/>
        </authorList>
    </citation>
    <scope>NUCLEOTIDE SEQUENCE [LARGE SCALE GENOMIC DNA]</scope>
    <source>
        <strain evidence="5 6">DSM 29506</strain>
    </source>
</reference>
<gene>
    <name evidence="5" type="ORF">SAMN06265173_13928</name>
</gene>
<dbReference type="Gene3D" id="2.170.16.10">
    <property type="entry name" value="Hedgehog/Intein (Hint) domain"/>
    <property type="match status" value="1"/>
</dbReference>
<evidence type="ECO:0000313" key="6">
    <source>
        <dbReference type="Proteomes" id="UP000316030"/>
    </source>
</evidence>
<dbReference type="SUPFAM" id="SSF51120">
    <property type="entry name" value="beta-Roll"/>
    <property type="match status" value="2"/>
</dbReference>
<evidence type="ECO:0000313" key="5">
    <source>
        <dbReference type="EMBL" id="SMO97842.1"/>
    </source>
</evidence>
<dbReference type="Pfam" id="PF13403">
    <property type="entry name" value="Hint_2"/>
    <property type="match status" value="1"/>
</dbReference>
<comment type="subcellular location">
    <subcellularLocation>
        <location evidence="1">Secreted</location>
    </subcellularLocation>
</comment>
<keyword evidence="2" id="KW-0964">Secreted</keyword>
<dbReference type="RefSeq" id="WP_235891529.1">
    <property type="nucleotide sequence ID" value="NZ_FXTO01000039.1"/>
</dbReference>
<evidence type="ECO:0000256" key="2">
    <source>
        <dbReference type="ARBA" id="ARBA00022525"/>
    </source>
</evidence>
<dbReference type="Proteomes" id="UP000316030">
    <property type="component" value="Unassembled WGS sequence"/>
</dbReference>
<dbReference type="PROSITE" id="PS50817">
    <property type="entry name" value="INTEIN_N_TER"/>
    <property type="match status" value="1"/>
</dbReference>
<dbReference type="InterPro" id="IPR050557">
    <property type="entry name" value="RTX_toxin/Mannuronan_C5-epim"/>
</dbReference>
<dbReference type="InterPro" id="IPR011049">
    <property type="entry name" value="Serralysin-like_metalloprot_C"/>
</dbReference>
<feature type="compositionally biased region" description="Acidic residues" evidence="3">
    <location>
        <begin position="7"/>
        <end position="23"/>
    </location>
</feature>
<dbReference type="Pfam" id="PF00353">
    <property type="entry name" value="HemolysinCabind"/>
    <property type="match status" value="3"/>
</dbReference>
<accession>A0A521FNV4</accession>
<dbReference type="SUPFAM" id="SSF51294">
    <property type="entry name" value="Hedgehog/intein (Hint) domain"/>
    <property type="match status" value="1"/>
</dbReference>
<organism evidence="5 6">
    <name type="scientific">Thalassovita litoralis</name>
    <dbReference type="NCBI Taxonomy" id="1010611"/>
    <lineage>
        <taxon>Bacteria</taxon>
        <taxon>Pseudomonadati</taxon>
        <taxon>Pseudomonadota</taxon>
        <taxon>Alphaproteobacteria</taxon>
        <taxon>Rhodobacterales</taxon>
        <taxon>Roseobacteraceae</taxon>
        <taxon>Thalassovita</taxon>
    </lineage>
</organism>
<evidence type="ECO:0000256" key="1">
    <source>
        <dbReference type="ARBA" id="ARBA00004613"/>
    </source>
</evidence>
<dbReference type="GO" id="GO:0005509">
    <property type="term" value="F:calcium ion binding"/>
    <property type="evidence" value="ECO:0007669"/>
    <property type="project" value="InterPro"/>
</dbReference>
<dbReference type="GO" id="GO:0005576">
    <property type="term" value="C:extracellular region"/>
    <property type="evidence" value="ECO:0007669"/>
    <property type="project" value="UniProtKB-SubCell"/>
</dbReference>
<dbReference type="AlphaFoldDB" id="A0A521FNV4"/>
<evidence type="ECO:0000259" key="4">
    <source>
        <dbReference type="Pfam" id="PF13403"/>
    </source>
</evidence>
<evidence type="ECO:0000256" key="3">
    <source>
        <dbReference type="SAM" id="MobiDB-lite"/>
    </source>
</evidence>
<dbReference type="PANTHER" id="PTHR38340:SF1">
    <property type="entry name" value="S-LAYER PROTEIN"/>
    <property type="match status" value="1"/>
</dbReference>